<comment type="caution">
    <text evidence="1">The sequence shown here is derived from an EMBL/GenBank/DDBJ whole genome shotgun (WGS) entry which is preliminary data.</text>
</comment>
<evidence type="ECO:0000313" key="1">
    <source>
        <dbReference type="EMBL" id="KAF6384985.1"/>
    </source>
</evidence>
<accession>A0A7J8AFH5</accession>
<sequence length="130" mass="14562">MILPSPGINAAAIGERAGSSFSWVFLQPCDPGGLLPGPRLRIYLPSLLKVDHAQKSADLEGQHETKKHYKETLISPPPTHTHTRAYTDTHTQSLKCKHFLFCVSNLFYPFYLPVCSERIQSHQWKSTASS</sequence>
<dbReference type="EMBL" id="JACAGC010000002">
    <property type="protein sequence ID" value="KAF6384985.1"/>
    <property type="molecule type" value="Genomic_DNA"/>
</dbReference>
<dbReference type="AlphaFoldDB" id="A0A7J8AFH5"/>
<gene>
    <name evidence="1" type="ORF">mRhiFer1_008838</name>
</gene>
<reference evidence="1 2" key="1">
    <citation type="journal article" date="2020" name="Nature">
        <title>Six reference-quality genomes reveal evolution of bat adaptations.</title>
        <authorList>
            <person name="Jebb D."/>
            <person name="Huang Z."/>
            <person name="Pippel M."/>
            <person name="Hughes G.M."/>
            <person name="Lavrichenko K."/>
            <person name="Devanna P."/>
            <person name="Winkler S."/>
            <person name="Jermiin L.S."/>
            <person name="Skirmuntt E.C."/>
            <person name="Katzourakis A."/>
            <person name="Burkitt-Gray L."/>
            <person name="Ray D.A."/>
            <person name="Sullivan K.A.M."/>
            <person name="Roscito J.G."/>
            <person name="Kirilenko B.M."/>
            <person name="Davalos L.M."/>
            <person name="Corthals A.P."/>
            <person name="Power M.L."/>
            <person name="Jones G."/>
            <person name="Ransome R.D."/>
            <person name="Dechmann D.K.N."/>
            <person name="Locatelli A.G."/>
            <person name="Puechmaille S.J."/>
            <person name="Fedrigo O."/>
            <person name="Jarvis E.D."/>
            <person name="Hiller M."/>
            <person name="Vernes S.C."/>
            <person name="Myers E.W."/>
            <person name="Teeling E.C."/>
        </authorList>
    </citation>
    <scope>NUCLEOTIDE SEQUENCE [LARGE SCALE GENOMIC DNA]</scope>
    <source>
        <strain evidence="1">MRhiFer1</strain>
        <tissue evidence="1">Lung</tissue>
    </source>
</reference>
<dbReference type="Proteomes" id="UP000585614">
    <property type="component" value="Unassembled WGS sequence"/>
</dbReference>
<proteinExistence type="predicted"/>
<name>A0A7J8AFH5_RHIFE</name>
<evidence type="ECO:0000313" key="2">
    <source>
        <dbReference type="Proteomes" id="UP000585614"/>
    </source>
</evidence>
<protein>
    <submittedName>
        <fullName evidence="1">Uncharacterized protein</fullName>
    </submittedName>
</protein>
<organism evidence="1 2">
    <name type="scientific">Rhinolophus ferrumequinum</name>
    <name type="common">Greater horseshoe bat</name>
    <dbReference type="NCBI Taxonomy" id="59479"/>
    <lineage>
        <taxon>Eukaryota</taxon>
        <taxon>Metazoa</taxon>
        <taxon>Chordata</taxon>
        <taxon>Craniata</taxon>
        <taxon>Vertebrata</taxon>
        <taxon>Euteleostomi</taxon>
        <taxon>Mammalia</taxon>
        <taxon>Eutheria</taxon>
        <taxon>Laurasiatheria</taxon>
        <taxon>Chiroptera</taxon>
        <taxon>Yinpterochiroptera</taxon>
        <taxon>Rhinolophoidea</taxon>
        <taxon>Rhinolophidae</taxon>
        <taxon>Rhinolophinae</taxon>
        <taxon>Rhinolophus</taxon>
    </lineage>
</organism>